<dbReference type="Proteomes" id="UP000030710">
    <property type="component" value="Unassembled WGS sequence"/>
</dbReference>
<sequence length="186" mass="21210">MKRRDYLKSSGLVGAIGLAGCVNPLSTDQSDIPTVQSAELTLVERDAETIYSDSFPRVVMDEMSEVLVNMTLTLNDFTNVYLQQPRAQTTQFETDADVPDAFFYADGWYLIGQNNLEETIENSDGTYTAQIFDLLSETQYMYRDYEWINGSVNIQGFENDHQLRVISHNPQLKNEIDVHETFTIQV</sequence>
<evidence type="ECO:0000313" key="1">
    <source>
        <dbReference type="EMBL" id="ERG93808.1"/>
    </source>
</evidence>
<dbReference type="EMBL" id="KE356561">
    <property type="protein sequence ID" value="ERG93808.1"/>
    <property type="molecule type" value="Genomic_DNA"/>
</dbReference>
<evidence type="ECO:0000313" key="2">
    <source>
        <dbReference type="Proteomes" id="UP000030710"/>
    </source>
</evidence>
<proteinExistence type="predicted"/>
<dbReference type="PROSITE" id="PS51257">
    <property type="entry name" value="PROKAR_LIPOPROTEIN"/>
    <property type="match status" value="1"/>
</dbReference>
<dbReference type="RefSeq" id="WP_021053302.1">
    <property type="nucleotide sequence ID" value="NZ_KE356561.1"/>
</dbReference>
<name>U1NB13_9EURY</name>
<gene>
    <name evidence="1" type="ORF">J07HQW2_00242</name>
</gene>
<dbReference type="AlphaFoldDB" id="U1NB13"/>
<dbReference type="HOGENOM" id="CLU_1451394_0_0_2"/>
<protein>
    <submittedName>
        <fullName evidence="1">Uncharacterized protein</fullName>
    </submittedName>
</protein>
<organism evidence="1 2">
    <name type="scientific">Haloquadratum walsbyi J07HQW2</name>
    <dbReference type="NCBI Taxonomy" id="1238425"/>
    <lineage>
        <taxon>Archaea</taxon>
        <taxon>Methanobacteriati</taxon>
        <taxon>Methanobacteriota</taxon>
        <taxon>Stenosarchaea group</taxon>
        <taxon>Halobacteria</taxon>
        <taxon>Halobacteriales</taxon>
        <taxon>Haloferacaceae</taxon>
        <taxon>Haloquadratum</taxon>
    </lineage>
</organism>
<reference evidence="1 2" key="1">
    <citation type="journal article" date="2013" name="PLoS ONE">
        <title>Assembly-driven community genomics of a hypersaline microbial ecosystem.</title>
        <authorList>
            <person name="Podell S."/>
            <person name="Ugalde J.A."/>
            <person name="Narasingarao P."/>
            <person name="Banfield J.F."/>
            <person name="Heidelberg K.B."/>
            <person name="Allen E.E."/>
        </authorList>
    </citation>
    <scope>NUCLEOTIDE SEQUENCE [LARGE SCALE GENOMIC DNA]</scope>
    <source>
        <strain evidence="2">J07HQW2</strain>
    </source>
</reference>
<accession>U1NB13</accession>